<dbReference type="HOGENOM" id="CLU_1510946_0_0_1"/>
<sequence>MGIEVKMRRRNSYGSSAGSHLAPSGTRRYPNREVTPRHFNQPGYPHSGPPPFIPNPDYVHHSPYEAPQDPYHPYEPSSAVGYPLDKSHRAHHGGNTIKLAYPKRSSHLSSGEENSQAYHLHHQPSSGSNKPDYPPAGSSDELKEIPVWSPYGVVPLQPENTIPFNLEFKPPSTFSFLV</sequence>
<dbReference type="RefSeq" id="XP_007414536.1">
    <property type="nucleotide sequence ID" value="XM_007414474.1"/>
</dbReference>
<evidence type="ECO:0000313" key="2">
    <source>
        <dbReference type="EMBL" id="EGG02279.1"/>
    </source>
</evidence>
<dbReference type="VEuPathDB" id="FungiDB:MELLADRAFT_91514"/>
<reference evidence="3" key="1">
    <citation type="journal article" date="2011" name="Proc. Natl. Acad. Sci. U.S.A.">
        <title>Obligate biotrophy features unraveled by the genomic analysis of rust fungi.</title>
        <authorList>
            <person name="Duplessis S."/>
            <person name="Cuomo C.A."/>
            <person name="Lin Y.-C."/>
            <person name="Aerts A."/>
            <person name="Tisserant E."/>
            <person name="Veneault-Fourrey C."/>
            <person name="Joly D.L."/>
            <person name="Hacquard S."/>
            <person name="Amselem J."/>
            <person name="Cantarel B.L."/>
            <person name="Chiu R."/>
            <person name="Coutinho P.M."/>
            <person name="Feau N."/>
            <person name="Field M."/>
            <person name="Frey P."/>
            <person name="Gelhaye E."/>
            <person name="Goldberg J."/>
            <person name="Grabherr M.G."/>
            <person name="Kodira C.D."/>
            <person name="Kohler A."/>
            <person name="Kuees U."/>
            <person name="Lindquist E.A."/>
            <person name="Lucas S.M."/>
            <person name="Mago R."/>
            <person name="Mauceli E."/>
            <person name="Morin E."/>
            <person name="Murat C."/>
            <person name="Pangilinan J.L."/>
            <person name="Park R."/>
            <person name="Pearson M."/>
            <person name="Quesneville H."/>
            <person name="Rouhier N."/>
            <person name="Sakthikumar S."/>
            <person name="Salamov A.A."/>
            <person name="Schmutz J."/>
            <person name="Selles B."/>
            <person name="Shapiro H."/>
            <person name="Tanguay P."/>
            <person name="Tuskan G.A."/>
            <person name="Henrissat B."/>
            <person name="Van de Peer Y."/>
            <person name="Rouze P."/>
            <person name="Ellis J.G."/>
            <person name="Dodds P.N."/>
            <person name="Schein J.E."/>
            <person name="Zhong S."/>
            <person name="Hamelin R.C."/>
            <person name="Grigoriev I.V."/>
            <person name="Szabo L.J."/>
            <person name="Martin F."/>
        </authorList>
    </citation>
    <scope>NUCLEOTIDE SEQUENCE [LARGE SCALE GENOMIC DNA]</scope>
    <source>
        <strain evidence="3">98AG31 / pathotype 3-4-7</strain>
    </source>
</reference>
<dbReference type="AlphaFoldDB" id="F4RZC1"/>
<proteinExistence type="predicted"/>
<dbReference type="InParanoid" id="F4RZC1"/>
<dbReference type="Proteomes" id="UP000001072">
    <property type="component" value="Unassembled WGS sequence"/>
</dbReference>
<gene>
    <name evidence="2" type="ORF">MELLADRAFT_91514</name>
</gene>
<accession>F4RZC1</accession>
<feature type="region of interest" description="Disordered" evidence="1">
    <location>
        <begin position="1"/>
        <end position="141"/>
    </location>
</feature>
<organism evidence="3">
    <name type="scientific">Melampsora larici-populina (strain 98AG31 / pathotype 3-4-7)</name>
    <name type="common">Poplar leaf rust fungus</name>
    <dbReference type="NCBI Taxonomy" id="747676"/>
    <lineage>
        <taxon>Eukaryota</taxon>
        <taxon>Fungi</taxon>
        <taxon>Dikarya</taxon>
        <taxon>Basidiomycota</taxon>
        <taxon>Pucciniomycotina</taxon>
        <taxon>Pucciniomycetes</taxon>
        <taxon>Pucciniales</taxon>
        <taxon>Melampsoraceae</taxon>
        <taxon>Melampsora</taxon>
    </lineage>
</organism>
<dbReference type="EMBL" id="GL883132">
    <property type="protein sequence ID" value="EGG02279.1"/>
    <property type="molecule type" value="Genomic_DNA"/>
</dbReference>
<keyword evidence="3" id="KW-1185">Reference proteome</keyword>
<dbReference type="GeneID" id="18935931"/>
<evidence type="ECO:0000313" key="3">
    <source>
        <dbReference type="Proteomes" id="UP000001072"/>
    </source>
</evidence>
<name>F4RZC1_MELLP</name>
<protein>
    <submittedName>
        <fullName evidence="2">Uncharacterized protein</fullName>
    </submittedName>
</protein>
<dbReference type="KEGG" id="mlr:MELLADRAFT_91514"/>
<evidence type="ECO:0000256" key="1">
    <source>
        <dbReference type="SAM" id="MobiDB-lite"/>
    </source>
</evidence>
<dbReference type="OrthoDB" id="2502723at2759"/>
<feature type="compositionally biased region" description="Polar residues" evidence="1">
    <location>
        <begin position="107"/>
        <end position="129"/>
    </location>
</feature>